<protein>
    <recommendedName>
        <fullName evidence="2">F5/8 type C domain-containing protein</fullName>
    </recommendedName>
</protein>
<feature type="signal peptide" evidence="1">
    <location>
        <begin position="1"/>
        <end position="20"/>
    </location>
</feature>
<feature type="chain" id="PRO_5032616282" description="F5/8 type C domain-containing protein" evidence="1">
    <location>
        <begin position="21"/>
        <end position="693"/>
    </location>
</feature>
<reference evidence="3 4" key="1">
    <citation type="submission" date="2019-08" db="EMBL/GenBank/DDBJ databases">
        <title>In-depth cultivation of the pig gut microbiome towards novel bacterial diversity and tailored functional studies.</title>
        <authorList>
            <person name="Wylensek D."/>
            <person name="Hitch T.C.A."/>
            <person name="Clavel T."/>
        </authorList>
    </citation>
    <scope>NUCLEOTIDE SEQUENCE [LARGE SCALE GENOMIC DNA]</scope>
    <source>
        <strain evidence="3 4">BBE-744-WT-12</strain>
    </source>
</reference>
<evidence type="ECO:0000313" key="3">
    <source>
        <dbReference type="EMBL" id="MST98126.1"/>
    </source>
</evidence>
<proteinExistence type="predicted"/>
<dbReference type="RefSeq" id="WP_154419259.1">
    <property type="nucleotide sequence ID" value="NZ_VUNS01000015.1"/>
</dbReference>
<dbReference type="SUPFAM" id="SSF49785">
    <property type="entry name" value="Galactose-binding domain-like"/>
    <property type="match status" value="1"/>
</dbReference>
<feature type="domain" description="F5/8 type C" evidence="2">
    <location>
        <begin position="94"/>
        <end position="253"/>
    </location>
</feature>
<dbReference type="InterPro" id="IPR000421">
    <property type="entry name" value="FA58C"/>
</dbReference>
<dbReference type="InterPro" id="IPR017853">
    <property type="entry name" value="GH"/>
</dbReference>
<sequence length="693" mass="78035">MKFQFSILLPLLTAMTFCAAAEVRPFNRLSRTFSGSVEGDGGSIAGNVQGWSYENKPVPFTLTDKRAMPVTTLTPQTAQLGNRNPITPFRYKRSAEISDSFSGIAVGTGEILCTSTRDTPGYRWSVAYLNDGDRLKDKINTCFSSKLYLNETPEEPPWVQIRFRKPCMISRIVMARRIDGGGGFPLDFSIRISRDGTNWQTILKKQGYVPEKLNEFTVSPVEAGYIRVVATKLRKESDKVHYFQLQELEVYDRDGINQALAANGGKASSSGSAANDYFQYDYFFDSIFEAGVKHVLTSLPAWPYYGNFLAGGNRHLPEELIANLKYLNDNGVKVQIRLDPSPLYNGVKKGDIDRAIADWAGYNGWFAAQIKDHASSWVIGNELNFHTAFTPDIILRTIRETIRAIREAGYRGPVAVNSALIDFEWTEKILGAGVGNVIDTFNLHIYKEQPRWIIMPEMAGTFMVNGERHWPSEQPYSDFGEEFSAFRELVKKFNPDINFQVTEASVNACEIQKGASGPFSGTYGVSEQAQAKFLIRLYLYNQMLDLGPTFWWVLEPFILQTPWGLIDELGRRRPAWYGLRNFSSVFDTSLRQLKNPERIVSVEGNAPDLFCAVFEKSTGEWLVPLWCAVPMCDENRGEVIHLTFDGIALKEAEAYDLLSGTKQRLNFSNGSAGAKIGDFIIRDYPVVLKLRRK</sequence>
<name>A0A844G438_9BACT</name>
<dbReference type="Proteomes" id="UP000435649">
    <property type="component" value="Unassembled WGS sequence"/>
</dbReference>
<evidence type="ECO:0000313" key="4">
    <source>
        <dbReference type="Proteomes" id="UP000435649"/>
    </source>
</evidence>
<dbReference type="PROSITE" id="PS50022">
    <property type="entry name" value="FA58C_3"/>
    <property type="match status" value="1"/>
</dbReference>
<dbReference type="AlphaFoldDB" id="A0A844G438"/>
<dbReference type="SUPFAM" id="SSF51445">
    <property type="entry name" value="(Trans)glycosidases"/>
    <property type="match status" value="1"/>
</dbReference>
<dbReference type="Gene3D" id="2.60.120.260">
    <property type="entry name" value="Galactose-binding domain-like"/>
    <property type="match status" value="1"/>
</dbReference>
<gene>
    <name evidence="3" type="ORF">FYJ85_13865</name>
</gene>
<accession>A0A844G438</accession>
<dbReference type="Gene3D" id="3.20.20.80">
    <property type="entry name" value="Glycosidases"/>
    <property type="match status" value="1"/>
</dbReference>
<dbReference type="EMBL" id="VUNS01000015">
    <property type="protein sequence ID" value="MST98126.1"/>
    <property type="molecule type" value="Genomic_DNA"/>
</dbReference>
<comment type="caution">
    <text evidence="3">The sequence shown here is derived from an EMBL/GenBank/DDBJ whole genome shotgun (WGS) entry which is preliminary data.</text>
</comment>
<evidence type="ECO:0000259" key="2">
    <source>
        <dbReference type="PROSITE" id="PS50022"/>
    </source>
</evidence>
<organism evidence="3 4">
    <name type="scientific">Victivallis lenta</name>
    <dbReference type="NCBI Taxonomy" id="2606640"/>
    <lineage>
        <taxon>Bacteria</taxon>
        <taxon>Pseudomonadati</taxon>
        <taxon>Lentisphaerota</taxon>
        <taxon>Lentisphaeria</taxon>
        <taxon>Victivallales</taxon>
        <taxon>Victivallaceae</taxon>
        <taxon>Victivallis</taxon>
    </lineage>
</organism>
<dbReference type="Pfam" id="PF00754">
    <property type="entry name" value="F5_F8_type_C"/>
    <property type="match status" value="1"/>
</dbReference>
<keyword evidence="4" id="KW-1185">Reference proteome</keyword>
<keyword evidence="1" id="KW-0732">Signal</keyword>
<dbReference type="InterPro" id="IPR008979">
    <property type="entry name" value="Galactose-bd-like_sf"/>
</dbReference>
<evidence type="ECO:0000256" key="1">
    <source>
        <dbReference type="SAM" id="SignalP"/>
    </source>
</evidence>